<evidence type="ECO:0000256" key="1">
    <source>
        <dbReference type="SAM" id="SignalP"/>
    </source>
</evidence>
<keyword evidence="3" id="KW-1185">Reference proteome</keyword>
<keyword evidence="1" id="KW-0732">Signal</keyword>
<dbReference type="Proteomes" id="UP000217895">
    <property type="component" value="Chromosome"/>
</dbReference>
<sequence>MKRFITFSLVTLFLSSPALAQTPGSRPTRIQEAWQQVYKDNPDLPLENQYVNRETGKVDPNNTLVSRLVRYHYFIKGRPVNYRLDWKYTIADFLGANELMSASTYPGAENLRKNPFESDRAIIQKLNRKQRDALIQSLVNVFTPR</sequence>
<dbReference type="AlphaFoldDB" id="A0A1Z4JL13"/>
<dbReference type="EMBL" id="AP018203">
    <property type="protein sequence ID" value="BAY57363.1"/>
    <property type="molecule type" value="Genomic_DNA"/>
</dbReference>
<evidence type="ECO:0000313" key="3">
    <source>
        <dbReference type="Proteomes" id="UP000217895"/>
    </source>
</evidence>
<proteinExistence type="predicted"/>
<gene>
    <name evidence="2" type="ORF">NIES2135_42280</name>
</gene>
<organism evidence="2 3">
    <name type="scientific">Leptolyngbya boryana NIES-2135</name>
    <dbReference type="NCBI Taxonomy" id="1973484"/>
    <lineage>
        <taxon>Bacteria</taxon>
        <taxon>Bacillati</taxon>
        <taxon>Cyanobacteriota</taxon>
        <taxon>Cyanophyceae</taxon>
        <taxon>Leptolyngbyales</taxon>
        <taxon>Leptolyngbyaceae</taxon>
        <taxon>Leptolyngbya group</taxon>
        <taxon>Leptolyngbya</taxon>
    </lineage>
</organism>
<feature type="chain" id="PRO_5011119433" evidence="1">
    <location>
        <begin position="21"/>
        <end position="145"/>
    </location>
</feature>
<name>A0A1Z4JL13_LEPBY</name>
<evidence type="ECO:0000313" key="2">
    <source>
        <dbReference type="EMBL" id="BAY57363.1"/>
    </source>
</evidence>
<feature type="signal peptide" evidence="1">
    <location>
        <begin position="1"/>
        <end position="20"/>
    </location>
</feature>
<reference evidence="2 3" key="1">
    <citation type="submission" date="2017-06" db="EMBL/GenBank/DDBJ databases">
        <title>Genome sequencing of cyanobaciteial culture collection at National Institute for Environmental Studies (NIES).</title>
        <authorList>
            <person name="Hirose Y."/>
            <person name="Shimura Y."/>
            <person name="Fujisawa T."/>
            <person name="Nakamura Y."/>
            <person name="Kawachi M."/>
        </authorList>
    </citation>
    <scope>NUCLEOTIDE SEQUENCE [LARGE SCALE GENOMIC DNA]</scope>
    <source>
        <strain evidence="2 3">NIES-2135</strain>
    </source>
</reference>
<protein>
    <submittedName>
        <fullName evidence="2">Uncharacterized protein</fullName>
    </submittedName>
</protein>
<accession>A0A1Z4JL13</accession>